<dbReference type="PATRIC" id="fig|1423792.3.peg.1406"/>
<dbReference type="OrthoDB" id="9775197at2"/>
<accession>A0A0R1N1R9</accession>
<dbReference type="EMBL" id="AZEC01000002">
    <property type="protein sequence ID" value="KRL14223.1"/>
    <property type="molecule type" value="Genomic_DNA"/>
</dbReference>
<comment type="similarity">
    <text evidence="2 4">Belongs to the bacterial solute-binding protein 3 family.</text>
</comment>
<feature type="domain" description="Solute-binding protein family 3/N-terminal" evidence="5">
    <location>
        <begin position="35"/>
        <end position="263"/>
    </location>
</feature>
<dbReference type="InterPro" id="IPR018313">
    <property type="entry name" value="SBP_3_CS"/>
</dbReference>
<dbReference type="PANTHER" id="PTHR35936">
    <property type="entry name" value="MEMBRANE-BOUND LYTIC MUREIN TRANSGLYCOSYLASE F"/>
    <property type="match status" value="1"/>
</dbReference>
<name>A0A0R1N1R9_9LACO</name>
<sequence length="281" mass="30948">MTLLVFAVFLILLISGCARRIPAGDSTSQIEQRKTIVVGLDETFVPMGFRAKNGQLSGFDIDLAKAVGKKIGLKMVFQPIDWDMKETELRNHTIDLIWNGYTETAERKQHVAFSLPYLTNQQIIAVTRASGVRTIADLKDKIIGAQTGSSAAQDIDRFPKLLKNRVKNHAPILYDSYNDAFIDLGANRIQGLVLDSVFGEYTIAHSGDPKAYAIINSGFPSEEFAVGMRKSDNQLRTKINRALRACAADGTITRLAKKWFGDAAVIAPTLEGLTTNSKSRQ</sequence>
<evidence type="ECO:0000313" key="7">
    <source>
        <dbReference type="Proteomes" id="UP000051330"/>
    </source>
</evidence>
<dbReference type="Pfam" id="PF00497">
    <property type="entry name" value="SBP_bac_3"/>
    <property type="match status" value="1"/>
</dbReference>
<evidence type="ECO:0000256" key="1">
    <source>
        <dbReference type="ARBA" id="ARBA00004196"/>
    </source>
</evidence>
<dbReference type="Gene3D" id="3.40.190.10">
    <property type="entry name" value="Periplasmic binding protein-like II"/>
    <property type="match status" value="2"/>
</dbReference>
<dbReference type="AlphaFoldDB" id="A0A0R1N1R9"/>
<protein>
    <submittedName>
        <fullName evidence="6">Amino acid ABC superfamily ATP binding cassette transporter, binding protein</fullName>
    </submittedName>
</protein>
<evidence type="ECO:0000313" key="6">
    <source>
        <dbReference type="EMBL" id="KRL14223.1"/>
    </source>
</evidence>
<keyword evidence="7" id="KW-1185">Reference proteome</keyword>
<comment type="subcellular location">
    <subcellularLocation>
        <location evidence="1">Cell envelope</location>
    </subcellularLocation>
</comment>
<dbReference type="GO" id="GO:0030313">
    <property type="term" value="C:cell envelope"/>
    <property type="evidence" value="ECO:0007669"/>
    <property type="project" value="UniProtKB-SubCell"/>
</dbReference>
<dbReference type="PANTHER" id="PTHR35936:SF34">
    <property type="entry name" value="ABC TRANSPORTER EXTRACELLULAR-BINDING PROTEIN YCKB-RELATED"/>
    <property type="match status" value="1"/>
</dbReference>
<proteinExistence type="inferred from homology"/>
<dbReference type="InterPro" id="IPR001638">
    <property type="entry name" value="Solute-binding_3/MltF_N"/>
</dbReference>
<dbReference type="SUPFAM" id="SSF53850">
    <property type="entry name" value="Periplasmic binding protein-like II"/>
    <property type="match status" value="1"/>
</dbReference>
<keyword evidence="3" id="KW-0732">Signal</keyword>
<dbReference type="SMART" id="SM00062">
    <property type="entry name" value="PBPb"/>
    <property type="match status" value="1"/>
</dbReference>
<evidence type="ECO:0000259" key="5">
    <source>
        <dbReference type="SMART" id="SM00062"/>
    </source>
</evidence>
<dbReference type="CDD" id="cd00996">
    <property type="entry name" value="PBP2_AatB_like"/>
    <property type="match status" value="1"/>
</dbReference>
<gene>
    <name evidence="6" type="ORF">FD09_GL001388</name>
</gene>
<dbReference type="PROSITE" id="PS01039">
    <property type="entry name" value="SBP_BACTERIAL_3"/>
    <property type="match status" value="1"/>
</dbReference>
<evidence type="ECO:0000256" key="3">
    <source>
        <dbReference type="ARBA" id="ARBA00022729"/>
    </source>
</evidence>
<dbReference type="Proteomes" id="UP000051330">
    <property type="component" value="Unassembled WGS sequence"/>
</dbReference>
<evidence type="ECO:0000256" key="2">
    <source>
        <dbReference type="ARBA" id="ARBA00010333"/>
    </source>
</evidence>
<organism evidence="6 7">
    <name type="scientific">Schleiferilactobacillus perolens DSM 12744</name>
    <dbReference type="NCBI Taxonomy" id="1423792"/>
    <lineage>
        <taxon>Bacteria</taxon>
        <taxon>Bacillati</taxon>
        <taxon>Bacillota</taxon>
        <taxon>Bacilli</taxon>
        <taxon>Lactobacillales</taxon>
        <taxon>Lactobacillaceae</taxon>
        <taxon>Schleiferilactobacillus</taxon>
    </lineage>
</organism>
<evidence type="ECO:0000256" key="4">
    <source>
        <dbReference type="RuleBase" id="RU003744"/>
    </source>
</evidence>
<reference evidence="6 7" key="1">
    <citation type="journal article" date="2015" name="Genome Announc.">
        <title>Expanding the biotechnology potential of lactobacilli through comparative genomics of 213 strains and associated genera.</title>
        <authorList>
            <person name="Sun Z."/>
            <person name="Harris H.M."/>
            <person name="McCann A."/>
            <person name="Guo C."/>
            <person name="Argimon S."/>
            <person name="Zhang W."/>
            <person name="Yang X."/>
            <person name="Jeffery I.B."/>
            <person name="Cooney J.C."/>
            <person name="Kagawa T.F."/>
            <person name="Liu W."/>
            <person name="Song Y."/>
            <person name="Salvetti E."/>
            <person name="Wrobel A."/>
            <person name="Rasinkangas P."/>
            <person name="Parkhill J."/>
            <person name="Rea M.C."/>
            <person name="O'Sullivan O."/>
            <person name="Ritari J."/>
            <person name="Douillard F.P."/>
            <person name="Paul Ross R."/>
            <person name="Yang R."/>
            <person name="Briner A.E."/>
            <person name="Felis G.E."/>
            <person name="de Vos W.M."/>
            <person name="Barrangou R."/>
            <person name="Klaenhammer T.R."/>
            <person name="Caufield P.W."/>
            <person name="Cui Y."/>
            <person name="Zhang H."/>
            <person name="O'Toole P.W."/>
        </authorList>
    </citation>
    <scope>NUCLEOTIDE SEQUENCE [LARGE SCALE GENOMIC DNA]</scope>
    <source>
        <strain evidence="6 7">DSM 12744</strain>
    </source>
</reference>
<comment type="caution">
    <text evidence="6">The sequence shown here is derived from an EMBL/GenBank/DDBJ whole genome shotgun (WGS) entry which is preliminary data.</text>
</comment>
<dbReference type="STRING" id="1423792.FD09_GL001388"/>